<keyword evidence="3" id="KW-1185">Reference proteome</keyword>
<dbReference type="Proteomes" id="UP000464378">
    <property type="component" value="Chromosome"/>
</dbReference>
<name>A0A6C2YK99_9BACT</name>
<gene>
    <name evidence="2" type="ORF">GMBLW1_21040</name>
</gene>
<dbReference type="AlphaFoldDB" id="A0A6C2YK99"/>
<organism evidence="2">
    <name type="scientific">Tuwongella immobilis</name>
    <dbReference type="NCBI Taxonomy" id="692036"/>
    <lineage>
        <taxon>Bacteria</taxon>
        <taxon>Pseudomonadati</taxon>
        <taxon>Planctomycetota</taxon>
        <taxon>Planctomycetia</taxon>
        <taxon>Gemmatales</taxon>
        <taxon>Gemmataceae</taxon>
        <taxon>Tuwongella</taxon>
    </lineage>
</organism>
<dbReference type="EMBL" id="LR593887">
    <property type="protein sequence ID" value="VTR99656.1"/>
    <property type="molecule type" value="Genomic_DNA"/>
</dbReference>
<dbReference type="KEGG" id="tim:GMBLW1_21040"/>
<dbReference type="RefSeq" id="WP_232055980.1">
    <property type="nucleotide sequence ID" value="NZ_LR593887.1"/>
</dbReference>
<feature type="compositionally biased region" description="Low complexity" evidence="1">
    <location>
        <begin position="104"/>
        <end position="125"/>
    </location>
</feature>
<feature type="region of interest" description="Disordered" evidence="1">
    <location>
        <begin position="104"/>
        <end position="131"/>
    </location>
</feature>
<reference evidence="2" key="1">
    <citation type="submission" date="2019-04" db="EMBL/GenBank/DDBJ databases">
        <authorList>
            <consortium name="Science for Life Laboratories"/>
        </authorList>
    </citation>
    <scope>NUCLEOTIDE SEQUENCE</scope>
    <source>
        <strain evidence="2">MBLW1</strain>
    </source>
</reference>
<dbReference type="InParanoid" id="A0A6C2YK99"/>
<accession>A0A6C2YK99</accession>
<sequence>MIRFCPTLFTASDVAAMLALLNAATPYLNREMGRYYVQLSDLNSGLFPDLFVAECGEGEAFARQAAAEAVIALPHLHAYVVGLPDDLDSSDEYCVSHLDVSRGRSTLSTSGRSTHSGTTSSARTTPGVGGRWEMIRRPSKFQAVMRVSKVPNQMPQQTAAERDVGS</sequence>
<protein>
    <submittedName>
        <fullName evidence="2">Uncharacterized protein</fullName>
    </submittedName>
</protein>
<evidence type="ECO:0000313" key="3">
    <source>
        <dbReference type="Proteomes" id="UP000464378"/>
    </source>
</evidence>
<evidence type="ECO:0000313" key="2">
    <source>
        <dbReference type="EMBL" id="VIP01856.1"/>
    </source>
</evidence>
<evidence type="ECO:0000256" key="1">
    <source>
        <dbReference type="SAM" id="MobiDB-lite"/>
    </source>
</evidence>
<dbReference type="EMBL" id="LR586016">
    <property type="protein sequence ID" value="VIP01856.1"/>
    <property type="molecule type" value="Genomic_DNA"/>
</dbReference>
<proteinExistence type="predicted"/>